<dbReference type="Gene3D" id="1.20.930.60">
    <property type="match status" value="1"/>
</dbReference>
<evidence type="ECO:0000256" key="3">
    <source>
        <dbReference type="ARBA" id="ARBA00022723"/>
    </source>
</evidence>
<dbReference type="InterPro" id="IPR039763">
    <property type="entry name" value="ARMT1"/>
</dbReference>
<sequence>MPGPVSLAEQVKEVWTSDEGSMAKDTASNRWPKIVQGMVDDVAETAATAVDRPQQEEALSIQAALKEIKDDMLQNRVLRPLPSDGRDDIDGYNERLEQLGGKCTWLACPWLFGECYLYRRVQTIFALTHHWRDYDIFKRQKDSTFAKSCKAVEELSARYMQVIANSTLPGDATNEEARKLLFVEMTEVALWGNATDLSLLSNLSLDQIQSLQGREAIAKSQRNIVDNDTDAVWQYLSSPLRFNRRIDIVLDNAGFEFFTDVIYAAYLLESGLASVIVFHVKDFPWFVSDVIAADVESLFQHLESASIFPNRSFIDQVVPRLRAHFDSGAMSIKQHSFWTTAYSFHQMKALAPGLFKSLQVSSMVIFKGDLNYRKLTKDGLWPHTTPFKDAIGSMGAESGIKVLALRTNKSDTCVGVESQERVDALNEEAPHGVWIRNGKYAVVSFSDGEKTDGK</sequence>
<dbReference type="Gene3D" id="3.40.50.10880">
    <property type="entry name" value="Uncharacterised protein PF01937, DUF89, domain 3"/>
    <property type="match status" value="1"/>
</dbReference>
<dbReference type="GO" id="GO:0006974">
    <property type="term" value="P:DNA damage response"/>
    <property type="evidence" value="ECO:0007669"/>
    <property type="project" value="TreeGrafter"/>
</dbReference>
<dbReference type="AlphaFoldDB" id="A0A6A6J747"/>
<dbReference type="InterPro" id="IPR002791">
    <property type="entry name" value="ARMT1-like_metal-bd"/>
</dbReference>
<keyword evidence="4 7" id="KW-0378">Hydrolase</keyword>
<dbReference type="GO" id="GO:0046872">
    <property type="term" value="F:metal ion binding"/>
    <property type="evidence" value="ECO:0007669"/>
    <property type="project" value="UniProtKB-UniRule"/>
</dbReference>
<protein>
    <recommendedName>
        <fullName evidence="7">Sugar phosphate phosphatase</fullName>
        <ecNumber evidence="7">3.1.3.-</ecNumber>
    </recommendedName>
</protein>
<comment type="catalytic activity">
    <reaction evidence="1 7">
        <text>beta-D-fructose 1-phosphate + H2O = D-fructose + phosphate</text>
        <dbReference type="Rhea" id="RHEA:35603"/>
        <dbReference type="ChEBI" id="CHEBI:15377"/>
        <dbReference type="ChEBI" id="CHEBI:37721"/>
        <dbReference type="ChEBI" id="CHEBI:43474"/>
        <dbReference type="ChEBI" id="CHEBI:138881"/>
    </reaction>
</comment>
<evidence type="ECO:0000313" key="9">
    <source>
        <dbReference type="EMBL" id="KAF2272054.1"/>
    </source>
</evidence>
<evidence type="ECO:0000256" key="4">
    <source>
        <dbReference type="ARBA" id="ARBA00022801"/>
    </source>
</evidence>
<keyword evidence="3 7" id="KW-0479">Metal-binding</keyword>
<dbReference type="Pfam" id="PF01937">
    <property type="entry name" value="ARMT1-like_dom"/>
    <property type="match status" value="1"/>
</dbReference>
<dbReference type="PANTHER" id="PTHR12260">
    <property type="entry name" value="DAMAGE-CONTROL PHOSPHATASE ARMT1"/>
    <property type="match status" value="1"/>
</dbReference>
<dbReference type="SUPFAM" id="SSF111321">
    <property type="entry name" value="AF1104-like"/>
    <property type="match status" value="1"/>
</dbReference>
<comment type="domain">
    <text evidence="7">Subfamily III proteins have a conserved RTxK motif about 40-50 residues from the C-terminus; the threonine may be replaced by serine or cysteine.</text>
</comment>
<reference evidence="9" key="1">
    <citation type="journal article" date="2020" name="Stud. Mycol.">
        <title>101 Dothideomycetes genomes: a test case for predicting lifestyles and emergence of pathogens.</title>
        <authorList>
            <person name="Haridas S."/>
            <person name="Albert R."/>
            <person name="Binder M."/>
            <person name="Bloem J."/>
            <person name="Labutti K."/>
            <person name="Salamov A."/>
            <person name="Andreopoulos B."/>
            <person name="Baker S."/>
            <person name="Barry K."/>
            <person name="Bills G."/>
            <person name="Bluhm B."/>
            <person name="Cannon C."/>
            <person name="Castanera R."/>
            <person name="Culley D."/>
            <person name="Daum C."/>
            <person name="Ezra D."/>
            <person name="Gonzalez J."/>
            <person name="Henrissat B."/>
            <person name="Kuo A."/>
            <person name="Liang C."/>
            <person name="Lipzen A."/>
            <person name="Lutzoni F."/>
            <person name="Magnuson J."/>
            <person name="Mondo S."/>
            <person name="Nolan M."/>
            <person name="Ohm R."/>
            <person name="Pangilinan J."/>
            <person name="Park H.-J."/>
            <person name="Ramirez L."/>
            <person name="Alfaro M."/>
            <person name="Sun H."/>
            <person name="Tritt A."/>
            <person name="Yoshinaga Y."/>
            <person name="Zwiers L.-H."/>
            <person name="Turgeon B."/>
            <person name="Goodwin S."/>
            <person name="Spatafora J."/>
            <person name="Crous P."/>
            <person name="Grigoriev I."/>
        </authorList>
    </citation>
    <scope>NUCLEOTIDE SEQUENCE</scope>
    <source>
        <strain evidence="9">CBS 379.55</strain>
    </source>
</reference>
<evidence type="ECO:0000313" key="10">
    <source>
        <dbReference type="Proteomes" id="UP000800097"/>
    </source>
</evidence>
<evidence type="ECO:0000256" key="1">
    <source>
        <dbReference type="ARBA" id="ARBA00001326"/>
    </source>
</evidence>
<dbReference type="EMBL" id="ML986527">
    <property type="protein sequence ID" value="KAF2272054.1"/>
    <property type="molecule type" value="Genomic_DNA"/>
</dbReference>
<dbReference type="FunFam" id="3.40.50.10880:FF:000007">
    <property type="entry name" value="DUF89 domain protein"/>
    <property type="match status" value="1"/>
</dbReference>
<evidence type="ECO:0000259" key="8">
    <source>
        <dbReference type="Pfam" id="PF01937"/>
    </source>
</evidence>
<dbReference type="RefSeq" id="XP_033649593.1">
    <property type="nucleotide sequence ID" value="XM_033802830.1"/>
</dbReference>
<feature type="domain" description="Damage-control phosphatase ARMT1-like metal-binding" evidence="8">
    <location>
        <begin position="26"/>
        <end position="423"/>
    </location>
</feature>
<organism evidence="9 10">
    <name type="scientific">Westerdykella ornata</name>
    <dbReference type="NCBI Taxonomy" id="318751"/>
    <lineage>
        <taxon>Eukaryota</taxon>
        <taxon>Fungi</taxon>
        <taxon>Dikarya</taxon>
        <taxon>Ascomycota</taxon>
        <taxon>Pezizomycotina</taxon>
        <taxon>Dothideomycetes</taxon>
        <taxon>Pleosporomycetidae</taxon>
        <taxon>Pleosporales</taxon>
        <taxon>Sporormiaceae</taxon>
        <taxon>Westerdykella</taxon>
    </lineage>
</organism>
<dbReference type="PANTHER" id="PTHR12260:SF6">
    <property type="entry name" value="DAMAGE-CONTROL PHOSPHATASE ARMT1"/>
    <property type="match status" value="1"/>
</dbReference>
<dbReference type="GO" id="GO:0005634">
    <property type="term" value="C:nucleus"/>
    <property type="evidence" value="ECO:0007669"/>
    <property type="project" value="TreeGrafter"/>
</dbReference>
<proteinExistence type="inferred from homology"/>
<keyword evidence="5 7" id="KW-0464">Manganese</keyword>
<comment type="function">
    <text evidence="7">Metal-dependent phosphatase that shows phosphatase activity against several substrates, including fructose-1-phosphate and fructose-6-phosphate. Its preference for fructose-1-phosphate, a strong glycating agent that causes DNA damage rather than a canonical yeast metabolite, suggests a damage-control function in hexose phosphate metabolism.</text>
</comment>
<evidence type="ECO:0000256" key="2">
    <source>
        <dbReference type="ARBA" id="ARBA00009519"/>
    </source>
</evidence>
<dbReference type="InterPro" id="IPR036075">
    <property type="entry name" value="ARMT-1-like_metal-bd_sf"/>
</dbReference>
<dbReference type="GO" id="GO:0016791">
    <property type="term" value="F:phosphatase activity"/>
    <property type="evidence" value="ECO:0007669"/>
    <property type="project" value="TreeGrafter"/>
</dbReference>
<comment type="similarity">
    <text evidence="2 7">Belongs to the damage-control phosphatase family. Sugar phosphate phosphatase III subfamily.</text>
</comment>
<comment type="catalytic activity">
    <reaction evidence="6 7">
        <text>beta-D-fructose 6-phosphate = dihydroxyacetone + D-glyceraldehyde 3-phosphate</text>
        <dbReference type="Rhea" id="RHEA:28002"/>
        <dbReference type="ChEBI" id="CHEBI:16016"/>
        <dbReference type="ChEBI" id="CHEBI:57634"/>
        <dbReference type="ChEBI" id="CHEBI:59776"/>
    </reaction>
</comment>
<dbReference type="OrthoDB" id="541375at2759"/>
<name>A0A6A6J747_WESOR</name>
<accession>A0A6A6J747</accession>
<comment type="cofactor">
    <cofactor evidence="7">
        <name>Mn(2+)</name>
        <dbReference type="ChEBI" id="CHEBI:29035"/>
    </cofactor>
    <cofactor evidence="7">
        <name>Ni(2+)</name>
        <dbReference type="ChEBI" id="CHEBI:49786"/>
    </cofactor>
</comment>
<gene>
    <name evidence="9" type="ORF">EI97DRAFT_504483</name>
</gene>
<dbReference type="EC" id="3.1.3.-" evidence="7"/>
<dbReference type="GeneID" id="54556005"/>
<dbReference type="Proteomes" id="UP000800097">
    <property type="component" value="Unassembled WGS sequence"/>
</dbReference>
<evidence type="ECO:0000256" key="5">
    <source>
        <dbReference type="ARBA" id="ARBA00023211"/>
    </source>
</evidence>
<evidence type="ECO:0000256" key="7">
    <source>
        <dbReference type="RuleBase" id="RU367030"/>
    </source>
</evidence>
<keyword evidence="10" id="KW-1185">Reference proteome</keyword>
<evidence type="ECO:0000256" key="6">
    <source>
        <dbReference type="ARBA" id="ARBA00048809"/>
    </source>
</evidence>